<dbReference type="AlphaFoldDB" id="A0A3S2YUR7"/>
<dbReference type="GO" id="GO:0006302">
    <property type="term" value="P:double-strand break repair"/>
    <property type="evidence" value="ECO:0007669"/>
    <property type="project" value="InterPro"/>
</dbReference>
<keyword evidence="3" id="KW-1185">Reference proteome</keyword>
<dbReference type="Proteomes" id="UP000286997">
    <property type="component" value="Unassembled WGS sequence"/>
</dbReference>
<dbReference type="Gene3D" id="3.40.50.300">
    <property type="entry name" value="P-loop containing nucleotide triphosphate hydrolases"/>
    <property type="match status" value="1"/>
</dbReference>
<name>A0A3S2YUR7_9HYPH</name>
<evidence type="ECO:0000313" key="3">
    <source>
        <dbReference type="Proteomes" id="UP000286997"/>
    </source>
</evidence>
<accession>A0A3S2YUR7</accession>
<dbReference type="InterPro" id="IPR027417">
    <property type="entry name" value="P-loop_NTPase"/>
</dbReference>
<dbReference type="GO" id="GO:0016887">
    <property type="term" value="F:ATP hydrolysis activity"/>
    <property type="evidence" value="ECO:0007669"/>
    <property type="project" value="InterPro"/>
</dbReference>
<reference evidence="2 3" key="1">
    <citation type="submission" date="2019-01" db="EMBL/GenBank/DDBJ databases">
        <authorList>
            <person name="Chen W.-M."/>
        </authorList>
    </citation>
    <scope>NUCLEOTIDE SEQUENCE [LARGE SCALE GENOMIC DNA]</scope>
    <source>
        <strain evidence="2 3">TER-1</strain>
    </source>
</reference>
<evidence type="ECO:0000259" key="1">
    <source>
        <dbReference type="Pfam" id="PF13476"/>
    </source>
</evidence>
<protein>
    <submittedName>
        <fullName evidence="2">DNA repair protein</fullName>
    </submittedName>
</protein>
<feature type="domain" description="Rad50/SbcC-type AAA" evidence="1">
    <location>
        <begin position="232"/>
        <end position="289"/>
    </location>
</feature>
<dbReference type="Pfam" id="PF13476">
    <property type="entry name" value="AAA_23"/>
    <property type="match status" value="1"/>
</dbReference>
<organism evidence="2 3">
    <name type="scientific">Methylobacterium oryzihabitans</name>
    <dbReference type="NCBI Taxonomy" id="2499852"/>
    <lineage>
        <taxon>Bacteria</taxon>
        <taxon>Pseudomonadati</taxon>
        <taxon>Pseudomonadota</taxon>
        <taxon>Alphaproteobacteria</taxon>
        <taxon>Hyphomicrobiales</taxon>
        <taxon>Methylobacteriaceae</taxon>
        <taxon>Methylobacterium</taxon>
    </lineage>
</organism>
<dbReference type="SUPFAM" id="SSF52540">
    <property type="entry name" value="P-loop containing nucleoside triphosphate hydrolases"/>
    <property type="match status" value="1"/>
</dbReference>
<gene>
    <name evidence="2" type="ORF">EOE48_07075</name>
</gene>
<dbReference type="OrthoDB" id="7069379at2"/>
<dbReference type="RefSeq" id="WP_127728091.1">
    <property type="nucleotide sequence ID" value="NZ_SACP01000005.1"/>
</dbReference>
<comment type="caution">
    <text evidence="2">The sequence shown here is derived from an EMBL/GenBank/DDBJ whole genome shotgun (WGS) entry which is preliminary data.</text>
</comment>
<evidence type="ECO:0000313" key="2">
    <source>
        <dbReference type="EMBL" id="RVU19708.1"/>
    </source>
</evidence>
<sequence>MRADEAADAVARLGRALAGAEARRDAVGAAIAARAAVVAEAKGRLAQRDAVDACLRDLQQDAHQRSLASFETLLTALVQEVLPGEKPVSLELATERGLPALDIGLMRPDGGREDVLEDNGGAMTNVVGMALRLIAVVKAGVGRFLALDEADCWIAPDRVPAFYRVLEDGAARLGVQCLAISHHDLGAVAAGMAVSRVAGRPATGVAIDGPAAACAAAWAPDQPGFRFVRLVDVQGFADATLPLGPGVNALIGPNNTGKSTVIRALRAVFYGEARDGLVRAGATAARIEIGVAGGRTLRFVRQPRRSPVNLWSLHEPDGSLAVERGARLETGGRDVPDWVDRLFGIRRVEDLDLHVAHQKFPVFLLGEKPAKRSAVLSIGREAGIVRDMQAIQRERVIDDQRTVREGEREITRLREVALGFADLDGIALAIDSLRRQAGALAQADDRLRRIEARAAGLGRLSAEHRAAGLRDAAFAGLPDPEAAAALGRTLAEDRHRVALGERLLAASRDRRAAEARAAILAALPSREPVPAGYEAAALLAATGGRCPACGAPAAAAHLLDGHRASPGEAA</sequence>
<dbReference type="EMBL" id="SACP01000005">
    <property type="protein sequence ID" value="RVU19708.1"/>
    <property type="molecule type" value="Genomic_DNA"/>
</dbReference>
<dbReference type="InterPro" id="IPR038729">
    <property type="entry name" value="Rad50/SbcC_AAA"/>
</dbReference>
<proteinExistence type="predicted"/>